<comment type="cofactor">
    <cofactor evidence="2">
        <name>heme</name>
        <dbReference type="ChEBI" id="CHEBI:30413"/>
    </cofactor>
</comment>
<dbReference type="EMBL" id="JAEACU010000003">
    <property type="protein sequence ID" value="KAH7536611.1"/>
    <property type="molecule type" value="Genomic_DNA"/>
</dbReference>
<accession>A0A978VM36</accession>
<sequence>MKPSFGASDSSLTALFWSGGSGGCVGDPQECSRIVLRDLATREFNAFLWLFLITITALLMRKVVKLLRLWFKGHRIPGPPCPSFFGHSKLISRENLTDYLSDVHEKYGSAVKLWLGPTQLLVSIKDPKLIREMLLKAADKLPGTGRAFHLAFGSSSLFASSFQKVFSIFILFYFMYIYFLHVIYLVLFFFFGGGHILNIIMYYTISFGNKMVQRRRETLKIELNERLLERENLISRTVVDCITERIHGSMVKGSVDCRTVSQHMAFTILGATLFGEAFSTWSKANVYEELLMRIAKDASFWASYNVTPFWKRGFWKYQCLCTKLKSLTQDIVQQGKKNYKIFHSVDSKFCNGAAFVEKEVAYGVPSCSVIGMPDEFILEELKSHLNVREEPCGNIMGIMFHGCLTTAGLINNILMRLVTNPEIQNKIYTEITMIQKGSVKQVEQNVDKMFLLLATVYESARLLPAGPLLQRCSLENDLKLESGLTIPAGAVVVVPVQLVQMDDSSWGSDASEFNPYRFLTKAGKKSHMVLNTSYSGLAEELVNPCPGESSFVLNDPNENAAFLPFGSGIRSCVGQKFVIQGVATLFASLLERYEIKLLPEAQNNQKPTKNSSVFQLLSGVEIAFVRRNC</sequence>
<dbReference type="PANTHER" id="PTHR24291">
    <property type="entry name" value="CYTOCHROME P450 FAMILY 4"/>
    <property type="match status" value="1"/>
</dbReference>
<organism evidence="5 6">
    <name type="scientific">Ziziphus jujuba var. spinosa</name>
    <dbReference type="NCBI Taxonomy" id="714518"/>
    <lineage>
        <taxon>Eukaryota</taxon>
        <taxon>Viridiplantae</taxon>
        <taxon>Streptophyta</taxon>
        <taxon>Embryophyta</taxon>
        <taxon>Tracheophyta</taxon>
        <taxon>Spermatophyta</taxon>
        <taxon>Magnoliopsida</taxon>
        <taxon>eudicotyledons</taxon>
        <taxon>Gunneridae</taxon>
        <taxon>Pentapetalae</taxon>
        <taxon>rosids</taxon>
        <taxon>fabids</taxon>
        <taxon>Rosales</taxon>
        <taxon>Rhamnaceae</taxon>
        <taxon>Paliureae</taxon>
        <taxon>Ziziphus</taxon>
    </lineage>
</organism>
<dbReference type="PROSITE" id="PS00086">
    <property type="entry name" value="CYTOCHROME_P450"/>
    <property type="match status" value="1"/>
</dbReference>
<dbReference type="Gene3D" id="1.10.630.10">
    <property type="entry name" value="Cytochrome P450"/>
    <property type="match status" value="1"/>
</dbReference>
<dbReference type="InterPro" id="IPR001128">
    <property type="entry name" value="Cyt_P450"/>
</dbReference>
<keyword evidence="3" id="KW-0503">Monooxygenase</keyword>
<evidence type="ECO:0000256" key="1">
    <source>
        <dbReference type="ARBA" id="ARBA00010617"/>
    </source>
</evidence>
<keyword evidence="4" id="KW-0812">Transmembrane</keyword>
<evidence type="ECO:0000313" key="6">
    <source>
        <dbReference type="Proteomes" id="UP000813462"/>
    </source>
</evidence>
<proteinExistence type="inferred from homology"/>
<dbReference type="Pfam" id="PF00067">
    <property type="entry name" value="p450"/>
    <property type="match status" value="1"/>
</dbReference>
<protein>
    <submittedName>
        <fullName evidence="5">Uncharacterized protein</fullName>
    </submittedName>
</protein>
<dbReference type="PRINTS" id="PR00463">
    <property type="entry name" value="EP450I"/>
</dbReference>
<keyword evidence="2 3" id="KW-0349">Heme</keyword>
<dbReference type="InterPro" id="IPR002401">
    <property type="entry name" value="Cyt_P450_E_grp-I"/>
</dbReference>
<dbReference type="InterPro" id="IPR050196">
    <property type="entry name" value="Cytochrome_P450_Monoox"/>
</dbReference>
<evidence type="ECO:0000256" key="2">
    <source>
        <dbReference type="PIRSR" id="PIRSR602401-1"/>
    </source>
</evidence>
<dbReference type="Proteomes" id="UP000813462">
    <property type="component" value="Unassembled WGS sequence"/>
</dbReference>
<feature type="binding site" description="axial binding residue" evidence="2">
    <location>
        <position position="572"/>
    </location>
    <ligand>
        <name>heme</name>
        <dbReference type="ChEBI" id="CHEBI:30413"/>
    </ligand>
    <ligandPart>
        <name>Fe</name>
        <dbReference type="ChEBI" id="CHEBI:18248"/>
    </ligandPart>
</feature>
<dbReference type="GO" id="GO:0016705">
    <property type="term" value="F:oxidoreductase activity, acting on paired donors, with incorporation or reduction of molecular oxygen"/>
    <property type="evidence" value="ECO:0007669"/>
    <property type="project" value="InterPro"/>
</dbReference>
<dbReference type="CDD" id="cd00302">
    <property type="entry name" value="cytochrome_P450"/>
    <property type="match status" value="1"/>
</dbReference>
<keyword evidence="2 3" id="KW-0408">Iron</keyword>
<evidence type="ECO:0000313" key="5">
    <source>
        <dbReference type="EMBL" id="KAH7536611.1"/>
    </source>
</evidence>
<dbReference type="GO" id="GO:0020037">
    <property type="term" value="F:heme binding"/>
    <property type="evidence" value="ECO:0007669"/>
    <property type="project" value="InterPro"/>
</dbReference>
<dbReference type="PRINTS" id="PR00385">
    <property type="entry name" value="P450"/>
</dbReference>
<keyword evidence="2 3" id="KW-0479">Metal-binding</keyword>
<dbReference type="GO" id="GO:0005506">
    <property type="term" value="F:iron ion binding"/>
    <property type="evidence" value="ECO:0007669"/>
    <property type="project" value="InterPro"/>
</dbReference>
<keyword evidence="4" id="KW-1133">Transmembrane helix</keyword>
<dbReference type="PANTHER" id="PTHR24291:SF185">
    <property type="entry name" value="PREMNASPIRODIENE OXYGENASE-LIKE"/>
    <property type="match status" value="1"/>
</dbReference>
<dbReference type="InterPro" id="IPR036396">
    <property type="entry name" value="Cyt_P450_sf"/>
</dbReference>
<comment type="similarity">
    <text evidence="1 3">Belongs to the cytochrome P450 family.</text>
</comment>
<comment type="caution">
    <text evidence="5">The sequence shown here is derived from an EMBL/GenBank/DDBJ whole genome shotgun (WGS) entry which is preliminary data.</text>
</comment>
<name>A0A978VM36_ZIZJJ</name>
<keyword evidence="4" id="KW-0472">Membrane</keyword>
<dbReference type="InterPro" id="IPR017972">
    <property type="entry name" value="Cyt_P450_CS"/>
</dbReference>
<dbReference type="PROSITE" id="PS51257">
    <property type="entry name" value="PROKAR_LIPOPROTEIN"/>
    <property type="match status" value="1"/>
</dbReference>
<dbReference type="GO" id="GO:0004497">
    <property type="term" value="F:monooxygenase activity"/>
    <property type="evidence" value="ECO:0007669"/>
    <property type="project" value="UniProtKB-KW"/>
</dbReference>
<evidence type="ECO:0000256" key="4">
    <source>
        <dbReference type="SAM" id="Phobius"/>
    </source>
</evidence>
<evidence type="ECO:0000256" key="3">
    <source>
        <dbReference type="RuleBase" id="RU000461"/>
    </source>
</evidence>
<feature type="transmembrane region" description="Helical" evidence="4">
    <location>
        <begin position="46"/>
        <end position="64"/>
    </location>
</feature>
<reference evidence="5" key="1">
    <citation type="journal article" date="2021" name="Front. Plant Sci.">
        <title>Chromosome-Scale Genome Assembly for Chinese Sour Jujube and Insights Into Its Genome Evolution and Domestication Signature.</title>
        <authorList>
            <person name="Shen L.-Y."/>
            <person name="Luo H."/>
            <person name="Wang X.-L."/>
            <person name="Wang X.-M."/>
            <person name="Qiu X.-J."/>
            <person name="Liu H."/>
            <person name="Zhou S.-S."/>
            <person name="Jia K.-H."/>
            <person name="Nie S."/>
            <person name="Bao Y.-T."/>
            <person name="Zhang R.-G."/>
            <person name="Yun Q.-Z."/>
            <person name="Chai Y.-H."/>
            <person name="Lu J.-Y."/>
            <person name="Li Y."/>
            <person name="Zhao S.-W."/>
            <person name="Mao J.-F."/>
            <person name="Jia S.-G."/>
            <person name="Mao Y.-M."/>
        </authorList>
    </citation>
    <scope>NUCLEOTIDE SEQUENCE</scope>
    <source>
        <strain evidence="5">AT0</strain>
        <tissue evidence="5">Leaf</tissue>
    </source>
</reference>
<dbReference type="AlphaFoldDB" id="A0A978VM36"/>
<gene>
    <name evidence="5" type="ORF">FEM48_Zijuj03G0003100</name>
</gene>
<dbReference type="SUPFAM" id="SSF48264">
    <property type="entry name" value="Cytochrome P450"/>
    <property type="match status" value="1"/>
</dbReference>
<keyword evidence="3" id="KW-0560">Oxidoreductase</keyword>